<dbReference type="InterPro" id="IPR050908">
    <property type="entry name" value="SmbC-like"/>
</dbReference>
<feature type="domain" description="AraC effector-binding" evidence="1">
    <location>
        <begin position="2"/>
        <end position="162"/>
    </location>
</feature>
<organism evidence="2 3">
    <name type="scientific">Chitiniphilus shinanonensis</name>
    <dbReference type="NCBI Taxonomy" id="553088"/>
    <lineage>
        <taxon>Bacteria</taxon>
        <taxon>Pseudomonadati</taxon>
        <taxon>Pseudomonadota</taxon>
        <taxon>Betaproteobacteria</taxon>
        <taxon>Neisseriales</taxon>
        <taxon>Chitinibacteraceae</taxon>
        <taxon>Chitiniphilus</taxon>
    </lineage>
</organism>
<dbReference type="PANTHER" id="PTHR40055">
    <property type="entry name" value="TRANSCRIPTIONAL REGULATOR YGIV-RELATED"/>
    <property type="match status" value="1"/>
</dbReference>
<dbReference type="PANTHER" id="PTHR40055:SF1">
    <property type="entry name" value="TRANSCRIPTIONAL REGULATOR YGIV-RELATED"/>
    <property type="match status" value="1"/>
</dbReference>
<dbReference type="EMBL" id="BSOZ01000030">
    <property type="protein sequence ID" value="GLS04959.1"/>
    <property type="molecule type" value="Genomic_DNA"/>
</dbReference>
<dbReference type="InterPro" id="IPR011256">
    <property type="entry name" value="Reg_factor_effector_dom_sf"/>
</dbReference>
<dbReference type="InterPro" id="IPR010499">
    <property type="entry name" value="AraC_E-bd"/>
</dbReference>
<sequence length="165" mass="18609">MPAVEICVIQPFPVAFFQRFGRDHPLGNSLGAAQSAWQAISTYVEDHKLLGPDTSFIGLYRNNHFEVAPPDCCYEACVVEPLALPPAPGLTLGNICGGRYAVIRHHGAYETMGDTWKALYLEWLPRSGERLRRMPSFEWCRVFPPAQPSPDAWLTELWLPLERQV</sequence>
<dbReference type="SMART" id="SM00871">
    <property type="entry name" value="AraC_E_bind"/>
    <property type="match status" value="1"/>
</dbReference>
<dbReference type="Pfam" id="PF06445">
    <property type="entry name" value="GyrI-like"/>
    <property type="match status" value="1"/>
</dbReference>
<evidence type="ECO:0000313" key="2">
    <source>
        <dbReference type="EMBL" id="GLS04959.1"/>
    </source>
</evidence>
<evidence type="ECO:0000313" key="3">
    <source>
        <dbReference type="Proteomes" id="UP001156836"/>
    </source>
</evidence>
<gene>
    <name evidence="2" type="ORF">GCM10007860_21080</name>
</gene>
<dbReference type="SUPFAM" id="SSF55136">
    <property type="entry name" value="Probable bacterial effector-binding domain"/>
    <property type="match status" value="1"/>
</dbReference>
<dbReference type="Gene3D" id="3.20.80.10">
    <property type="entry name" value="Regulatory factor, effector binding domain"/>
    <property type="match status" value="1"/>
</dbReference>
<dbReference type="RefSeq" id="WP_018746897.1">
    <property type="nucleotide sequence ID" value="NZ_BSOZ01000030.1"/>
</dbReference>
<accession>A0ABQ6BZ28</accession>
<reference evidence="3" key="1">
    <citation type="journal article" date="2019" name="Int. J. Syst. Evol. Microbiol.">
        <title>The Global Catalogue of Microorganisms (GCM) 10K type strain sequencing project: providing services to taxonomists for standard genome sequencing and annotation.</title>
        <authorList>
            <consortium name="The Broad Institute Genomics Platform"/>
            <consortium name="The Broad Institute Genome Sequencing Center for Infectious Disease"/>
            <person name="Wu L."/>
            <person name="Ma J."/>
        </authorList>
    </citation>
    <scope>NUCLEOTIDE SEQUENCE [LARGE SCALE GENOMIC DNA]</scope>
    <source>
        <strain evidence="3">NBRC 104970</strain>
    </source>
</reference>
<evidence type="ECO:0000259" key="1">
    <source>
        <dbReference type="SMART" id="SM00871"/>
    </source>
</evidence>
<protein>
    <recommendedName>
        <fullName evidence="1">AraC effector-binding domain-containing protein</fullName>
    </recommendedName>
</protein>
<comment type="caution">
    <text evidence="2">The sequence shown here is derived from an EMBL/GenBank/DDBJ whole genome shotgun (WGS) entry which is preliminary data.</text>
</comment>
<name>A0ABQ6BZ28_9NEIS</name>
<proteinExistence type="predicted"/>
<dbReference type="InterPro" id="IPR029442">
    <property type="entry name" value="GyrI-like"/>
</dbReference>
<keyword evidence="3" id="KW-1185">Reference proteome</keyword>
<dbReference type="Proteomes" id="UP001156836">
    <property type="component" value="Unassembled WGS sequence"/>
</dbReference>